<evidence type="ECO:0000313" key="2">
    <source>
        <dbReference type="EMBL" id="KAG2931656.1"/>
    </source>
</evidence>
<evidence type="ECO:0000313" key="4">
    <source>
        <dbReference type="EMBL" id="KAG2988850.1"/>
    </source>
</evidence>
<dbReference type="Proteomes" id="UP000697107">
    <property type="component" value="Unassembled WGS sequence"/>
</dbReference>
<accession>A0A329SDC1</accession>
<dbReference type="EMBL" id="MJFZ01000217">
    <property type="protein sequence ID" value="RAW33996.1"/>
    <property type="molecule type" value="Genomic_DNA"/>
</dbReference>
<evidence type="ECO:0000313" key="6">
    <source>
        <dbReference type="EMBL" id="RAW33996.1"/>
    </source>
</evidence>
<gene>
    <name evidence="6" type="ORF">PC110_g9686</name>
    <name evidence="1" type="ORF">PC113_g7067</name>
    <name evidence="2" type="ORF">PC115_g6027</name>
    <name evidence="3" type="ORF">PC117_g6995</name>
    <name evidence="4" type="ORF">PC118_g6466</name>
    <name evidence="5" type="ORF">PC129_g5027</name>
</gene>
<evidence type="ECO:0000313" key="7">
    <source>
        <dbReference type="Proteomes" id="UP000251314"/>
    </source>
</evidence>
<dbReference type="EMBL" id="RCMG01000151">
    <property type="protein sequence ID" value="KAG2861569.1"/>
    <property type="molecule type" value="Genomic_DNA"/>
</dbReference>
<dbReference type="OrthoDB" id="10275442at2759"/>
<dbReference type="Proteomes" id="UP000736787">
    <property type="component" value="Unassembled WGS sequence"/>
</dbReference>
<proteinExistence type="predicted"/>
<comment type="caution">
    <text evidence="6">The sequence shown here is derived from an EMBL/GenBank/DDBJ whole genome shotgun (WGS) entry which is preliminary data.</text>
</comment>
<dbReference type="EMBL" id="RCMV01000116">
    <property type="protein sequence ID" value="KAG3224320.1"/>
    <property type="molecule type" value="Genomic_DNA"/>
</dbReference>
<evidence type="ECO:0000313" key="5">
    <source>
        <dbReference type="EMBL" id="KAG3224320.1"/>
    </source>
</evidence>
<dbReference type="EMBL" id="RCML01000144">
    <property type="protein sequence ID" value="KAG2988850.1"/>
    <property type="molecule type" value="Genomic_DNA"/>
</dbReference>
<protein>
    <submittedName>
        <fullName evidence="6">Uncharacterized protein</fullName>
    </submittedName>
</protein>
<dbReference type="Proteomes" id="UP000251314">
    <property type="component" value="Unassembled WGS sequence"/>
</dbReference>
<reference evidence="6 7" key="1">
    <citation type="submission" date="2018-01" db="EMBL/GenBank/DDBJ databases">
        <title>Draft genome of the strawberry crown rot pathogen Phytophthora cactorum.</title>
        <authorList>
            <person name="Armitage A.D."/>
            <person name="Lysoe E."/>
            <person name="Nellist C.F."/>
            <person name="Harrison R.J."/>
            <person name="Brurberg M.B."/>
        </authorList>
    </citation>
    <scope>NUCLEOTIDE SEQUENCE [LARGE SCALE GENOMIC DNA]</scope>
    <source>
        <strain evidence="6 7">10300</strain>
    </source>
</reference>
<keyword evidence="7" id="KW-1185">Reference proteome</keyword>
<dbReference type="AlphaFoldDB" id="A0A329SDC1"/>
<organism evidence="6 7">
    <name type="scientific">Phytophthora cactorum</name>
    <dbReference type="NCBI Taxonomy" id="29920"/>
    <lineage>
        <taxon>Eukaryota</taxon>
        <taxon>Sar</taxon>
        <taxon>Stramenopiles</taxon>
        <taxon>Oomycota</taxon>
        <taxon>Peronosporomycetes</taxon>
        <taxon>Peronosporales</taxon>
        <taxon>Peronosporaceae</taxon>
        <taxon>Phytophthora</taxon>
    </lineage>
</organism>
<evidence type="ECO:0000313" key="3">
    <source>
        <dbReference type="EMBL" id="KAG2947203.1"/>
    </source>
</evidence>
<dbReference type="Proteomes" id="UP000735874">
    <property type="component" value="Unassembled WGS sequence"/>
</dbReference>
<name>A0A329SDC1_9STRA</name>
<dbReference type="EMBL" id="RCMI01000130">
    <property type="protein sequence ID" value="KAG2931656.1"/>
    <property type="molecule type" value="Genomic_DNA"/>
</dbReference>
<dbReference type="Proteomes" id="UP000774804">
    <property type="component" value="Unassembled WGS sequence"/>
</dbReference>
<sequence>MALDVVGSIAIGAKNAFLSFFPSVAELIQPF</sequence>
<evidence type="ECO:0000313" key="1">
    <source>
        <dbReference type="EMBL" id="KAG2861569.1"/>
    </source>
</evidence>
<dbReference type="EMBL" id="RCMK01000138">
    <property type="protein sequence ID" value="KAG2947203.1"/>
    <property type="molecule type" value="Genomic_DNA"/>
</dbReference>
<dbReference type="VEuPathDB" id="FungiDB:PC110_g9686"/>
<reference evidence="1" key="2">
    <citation type="submission" date="2018-10" db="EMBL/GenBank/DDBJ databases">
        <title>Effector identification in a new, highly contiguous assembly of the strawberry crown rot pathogen Phytophthora cactorum.</title>
        <authorList>
            <person name="Armitage A.D."/>
            <person name="Nellist C.F."/>
            <person name="Bates H."/>
            <person name="Vickerstaff R.J."/>
            <person name="Harrison R.J."/>
        </authorList>
    </citation>
    <scope>NUCLEOTIDE SEQUENCE</scope>
    <source>
        <strain evidence="1">15-7</strain>
        <strain evidence="2">4032</strain>
        <strain evidence="3">4040</strain>
        <strain evidence="4">P415</strain>
        <strain evidence="5">P421</strain>
    </source>
</reference>
<dbReference type="Proteomes" id="UP000760860">
    <property type="component" value="Unassembled WGS sequence"/>
</dbReference>